<dbReference type="Pfam" id="PF00903">
    <property type="entry name" value="Glyoxalase"/>
    <property type="match status" value="2"/>
</dbReference>
<keyword evidence="3" id="KW-1185">Reference proteome</keyword>
<dbReference type="CDD" id="cd07247">
    <property type="entry name" value="SgaA_N_like"/>
    <property type="match status" value="2"/>
</dbReference>
<dbReference type="PROSITE" id="PS51819">
    <property type="entry name" value="VOC"/>
    <property type="match status" value="2"/>
</dbReference>
<feature type="domain" description="VOC" evidence="1">
    <location>
        <begin position="8"/>
        <end position="123"/>
    </location>
</feature>
<sequence length="267" mass="28117">MSPKPNGTPIWVDATFSDIEGAKSFYGDLLGWTFEEGDPQFGGYTQALSDGKRVGALAPPMPGSEEMPPAWTLYLASDDVAATATAVTAAGGTTVLEPMEVGDYGSMIIATDPAGVPFGVWQPGTHQGFEKENAPGAVCWAEVATRDAAAADGFFPAVFDYEVRKVQDDAVDFHVWSTPGAEMPALGRFAMGEECPPEMPSGIGVYFGVADVDEAIGKVTKAGGRVDFGPKDSPFGRFAAVSDPWGTPFAIIDAETTEGEMPEMKEI</sequence>
<evidence type="ECO:0000313" key="3">
    <source>
        <dbReference type="Proteomes" id="UP001596413"/>
    </source>
</evidence>
<dbReference type="InterPro" id="IPR052164">
    <property type="entry name" value="Anthracycline_SecMetBiosynth"/>
</dbReference>
<accession>A0ABW2GD01</accession>
<evidence type="ECO:0000259" key="1">
    <source>
        <dbReference type="PROSITE" id="PS51819"/>
    </source>
</evidence>
<comment type="caution">
    <text evidence="2">The sequence shown here is derived from an EMBL/GenBank/DDBJ whole genome shotgun (WGS) entry which is preliminary data.</text>
</comment>
<feature type="domain" description="VOC" evidence="1">
    <location>
        <begin position="137"/>
        <end position="254"/>
    </location>
</feature>
<evidence type="ECO:0000313" key="2">
    <source>
        <dbReference type="EMBL" id="MFC7217443.1"/>
    </source>
</evidence>
<name>A0ABW2GD01_9ACTN</name>
<protein>
    <submittedName>
        <fullName evidence="2">VOC family protein</fullName>
    </submittedName>
</protein>
<dbReference type="PANTHER" id="PTHR33993:SF10">
    <property type="entry name" value="CONSERVED PROTEIN"/>
    <property type="match status" value="1"/>
</dbReference>
<proteinExistence type="predicted"/>
<dbReference type="EMBL" id="JBHSZO010000005">
    <property type="protein sequence ID" value="MFC7217443.1"/>
    <property type="molecule type" value="Genomic_DNA"/>
</dbReference>
<dbReference type="PANTHER" id="PTHR33993">
    <property type="entry name" value="GLYOXALASE-RELATED"/>
    <property type="match status" value="1"/>
</dbReference>
<dbReference type="Gene3D" id="3.10.180.10">
    <property type="entry name" value="2,3-Dihydroxybiphenyl 1,2-Dioxygenase, domain 1"/>
    <property type="match status" value="2"/>
</dbReference>
<dbReference type="RefSeq" id="WP_386412163.1">
    <property type="nucleotide sequence ID" value="NZ_JBHSZO010000005.1"/>
</dbReference>
<dbReference type="InterPro" id="IPR037523">
    <property type="entry name" value="VOC_core"/>
</dbReference>
<dbReference type="SUPFAM" id="SSF54593">
    <property type="entry name" value="Glyoxalase/Bleomycin resistance protein/Dihydroxybiphenyl dioxygenase"/>
    <property type="match status" value="2"/>
</dbReference>
<dbReference type="Proteomes" id="UP001596413">
    <property type="component" value="Unassembled WGS sequence"/>
</dbReference>
<reference evidence="3" key="1">
    <citation type="journal article" date="2019" name="Int. J. Syst. Evol. Microbiol.">
        <title>The Global Catalogue of Microorganisms (GCM) 10K type strain sequencing project: providing services to taxonomists for standard genome sequencing and annotation.</title>
        <authorList>
            <consortium name="The Broad Institute Genomics Platform"/>
            <consortium name="The Broad Institute Genome Sequencing Center for Infectious Disease"/>
            <person name="Wu L."/>
            <person name="Ma J."/>
        </authorList>
    </citation>
    <scope>NUCLEOTIDE SEQUENCE [LARGE SCALE GENOMIC DNA]</scope>
    <source>
        <strain evidence="3">CGMCC 1.13681</strain>
    </source>
</reference>
<dbReference type="InterPro" id="IPR004360">
    <property type="entry name" value="Glyas_Fos-R_dOase_dom"/>
</dbReference>
<organism evidence="2 3">
    <name type="scientific">Streptomyces polyrhachis</name>
    <dbReference type="NCBI Taxonomy" id="1282885"/>
    <lineage>
        <taxon>Bacteria</taxon>
        <taxon>Bacillati</taxon>
        <taxon>Actinomycetota</taxon>
        <taxon>Actinomycetes</taxon>
        <taxon>Kitasatosporales</taxon>
        <taxon>Streptomycetaceae</taxon>
        <taxon>Streptomyces</taxon>
    </lineage>
</organism>
<gene>
    <name evidence="2" type="ORF">ACFQLX_04540</name>
</gene>
<dbReference type="InterPro" id="IPR029068">
    <property type="entry name" value="Glyas_Bleomycin-R_OHBP_Dase"/>
</dbReference>